<evidence type="ECO:0000256" key="7">
    <source>
        <dbReference type="PROSITE-ProRule" id="PRU01373"/>
    </source>
</evidence>
<dbReference type="GO" id="GO:0005576">
    <property type="term" value="C:extracellular region"/>
    <property type="evidence" value="ECO:0007669"/>
    <property type="project" value="TreeGrafter"/>
</dbReference>
<evidence type="ECO:0000256" key="1">
    <source>
        <dbReference type="ARBA" id="ARBA00004752"/>
    </source>
</evidence>
<dbReference type="GO" id="GO:0016740">
    <property type="term" value="F:transferase activity"/>
    <property type="evidence" value="ECO:0007669"/>
    <property type="project" value="UniProtKB-KW"/>
</dbReference>
<sequence>MSRNAFTTPIISCCASSPRRNGWARAVAAALLLAAPVSAQAGDAQSVEVRAASLKPGEFVWRDDVSRAGPVAVVISLPAQMAYIYRGGELLGVSTVSTGKAGKRTPVGSFTILQKKVFHRSNLYSNAPMPYMQRLTWTGIAMHAGDLPGYPASHGCIRFPAAFAKKLYDLTDMGGEVRVIDTALPGATLPAPKPALPPVLVADAGLKAATLRDERVTAAAVTSAPSVPTKVATPPMGAAVAAIVASPRPAAPPGPRIDLAANSITFAAYDAVFAAGYGAKGARTRPDAGRR</sequence>
<evidence type="ECO:0000313" key="10">
    <source>
        <dbReference type="EMBL" id="TKD50642.1"/>
    </source>
</evidence>
<dbReference type="GO" id="GO:0008360">
    <property type="term" value="P:regulation of cell shape"/>
    <property type="evidence" value="ECO:0007669"/>
    <property type="project" value="UniProtKB-UniRule"/>
</dbReference>
<feature type="domain" description="L,D-TPase catalytic" evidence="9">
    <location>
        <begin position="71"/>
        <end position="180"/>
    </location>
</feature>
<dbReference type="PANTHER" id="PTHR30582">
    <property type="entry name" value="L,D-TRANSPEPTIDASE"/>
    <property type="match status" value="1"/>
</dbReference>
<feature type="chain" id="PRO_5020973199" description="L,D-TPase catalytic domain-containing protein" evidence="8">
    <location>
        <begin position="42"/>
        <end position="291"/>
    </location>
</feature>
<keyword evidence="5 7" id="KW-0573">Peptidoglycan synthesis</keyword>
<keyword evidence="6 7" id="KW-0961">Cell wall biogenesis/degradation</keyword>
<accession>A0A4U1L221</accession>
<dbReference type="CDD" id="cd16913">
    <property type="entry name" value="YkuD_like"/>
    <property type="match status" value="1"/>
</dbReference>
<evidence type="ECO:0000313" key="11">
    <source>
        <dbReference type="Proteomes" id="UP000309138"/>
    </source>
</evidence>
<dbReference type="GO" id="GO:0071555">
    <property type="term" value="P:cell wall organization"/>
    <property type="evidence" value="ECO:0007669"/>
    <property type="project" value="UniProtKB-UniRule"/>
</dbReference>
<evidence type="ECO:0000259" key="9">
    <source>
        <dbReference type="PROSITE" id="PS52029"/>
    </source>
</evidence>
<evidence type="ECO:0000256" key="6">
    <source>
        <dbReference type="ARBA" id="ARBA00023316"/>
    </source>
</evidence>
<dbReference type="OrthoDB" id="463216at2"/>
<dbReference type="GO" id="GO:0018104">
    <property type="term" value="P:peptidoglycan-protein cross-linking"/>
    <property type="evidence" value="ECO:0007669"/>
    <property type="project" value="TreeGrafter"/>
</dbReference>
<feature type="active site" description="Nucleophile" evidence="7">
    <location>
        <position position="156"/>
    </location>
</feature>
<gene>
    <name evidence="10" type="ORF">FBR43_07575</name>
</gene>
<dbReference type="InterPro" id="IPR050979">
    <property type="entry name" value="LD-transpeptidase"/>
</dbReference>
<dbReference type="UniPathway" id="UPA00219"/>
<dbReference type="Gene3D" id="2.40.440.10">
    <property type="entry name" value="L,D-transpeptidase catalytic domain-like"/>
    <property type="match status" value="1"/>
</dbReference>
<keyword evidence="11" id="KW-1185">Reference proteome</keyword>
<evidence type="ECO:0000256" key="8">
    <source>
        <dbReference type="SAM" id="SignalP"/>
    </source>
</evidence>
<dbReference type="GO" id="GO:0071972">
    <property type="term" value="F:peptidoglycan L,D-transpeptidase activity"/>
    <property type="evidence" value="ECO:0007669"/>
    <property type="project" value="TreeGrafter"/>
</dbReference>
<keyword evidence="8" id="KW-0732">Signal</keyword>
<comment type="similarity">
    <text evidence="2">Belongs to the YkuD family.</text>
</comment>
<dbReference type="PANTHER" id="PTHR30582:SF2">
    <property type="entry name" value="L,D-TRANSPEPTIDASE YCIB-RELATED"/>
    <property type="match status" value="1"/>
</dbReference>
<dbReference type="Pfam" id="PF03734">
    <property type="entry name" value="YkuD"/>
    <property type="match status" value="1"/>
</dbReference>
<reference evidence="10 11" key="1">
    <citation type="submission" date="2019-04" db="EMBL/GenBank/DDBJ databases">
        <authorList>
            <person name="Yang Y."/>
            <person name="Wei D."/>
        </authorList>
    </citation>
    <scope>NUCLEOTIDE SEQUENCE [LARGE SCALE GENOMIC DNA]</scope>
    <source>
        <strain evidence="10 11">L-1-4w-11</strain>
    </source>
</reference>
<feature type="signal peptide" evidence="8">
    <location>
        <begin position="1"/>
        <end position="41"/>
    </location>
</feature>
<dbReference type="PROSITE" id="PS52029">
    <property type="entry name" value="LD_TPASE"/>
    <property type="match status" value="1"/>
</dbReference>
<keyword evidence="3" id="KW-0808">Transferase</keyword>
<evidence type="ECO:0000256" key="4">
    <source>
        <dbReference type="ARBA" id="ARBA00022960"/>
    </source>
</evidence>
<name>A0A4U1L221_9SPHN</name>
<comment type="pathway">
    <text evidence="1 7">Cell wall biogenesis; peptidoglycan biosynthesis.</text>
</comment>
<comment type="caution">
    <text evidence="10">The sequence shown here is derived from an EMBL/GenBank/DDBJ whole genome shotgun (WGS) entry which is preliminary data.</text>
</comment>
<evidence type="ECO:0000256" key="3">
    <source>
        <dbReference type="ARBA" id="ARBA00022679"/>
    </source>
</evidence>
<dbReference type="InterPro" id="IPR005490">
    <property type="entry name" value="LD_TPept_cat_dom"/>
</dbReference>
<organism evidence="10 11">
    <name type="scientific">Sphingomonas baiyangensis</name>
    <dbReference type="NCBI Taxonomy" id="2572576"/>
    <lineage>
        <taxon>Bacteria</taxon>
        <taxon>Pseudomonadati</taxon>
        <taxon>Pseudomonadota</taxon>
        <taxon>Alphaproteobacteria</taxon>
        <taxon>Sphingomonadales</taxon>
        <taxon>Sphingomonadaceae</taxon>
        <taxon>Sphingomonas</taxon>
    </lineage>
</organism>
<dbReference type="RefSeq" id="WP_136942586.1">
    <property type="nucleotide sequence ID" value="NZ_SWKR01000002.1"/>
</dbReference>
<proteinExistence type="inferred from homology"/>
<dbReference type="InterPro" id="IPR038063">
    <property type="entry name" value="Transpep_catalytic_dom"/>
</dbReference>
<dbReference type="SUPFAM" id="SSF141523">
    <property type="entry name" value="L,D-transpeptidase catalytic domain-like"/>
    <property type="match status" value="1"/>
</dbReference>
<keyword evidence="4 7" id="KW-0133">Cell shape</keyword>
<dbReference type="Proteomes" id="UP000309138">
    <property type="component" value="Unassembled WGS sequence"/>
</dbReference>
<dbReference type="EMBL" id="SWKR01000002">
    <property type="protein sequence ID" value="TKD50642.1"/>
    <property type="molecule type" value="Genomic_DNA"/>
</dbReference>
<evidence type="ECO:0000256" key="2">
    <source>
        <dbReference type="ARBA" id="ARBA00005992"/>
    </source>
</evidence>
<dbReference type="AlphaFoldDB" id="A0A4U1L221"/>
<protein>
    <recommendedName>
        <fullName evidence="9">L,D-TPase catalytic domain-containing protein</fullName>
    </recommendedName>
</protein>
<dbReference type="NCBIfam" id="NF004785">
    <property type="entry name" value="PRK06132.1-2"/>
    <property type="match status" value="1"/>
</dbReference>
<feature type="active site" description="Proton donor/acceptor" evidence="7">
    <location>
        <position position="143"/>
    </location>
</feature>
<evidence type="ECO:0000256" key="5">
    <source>
        <dbReference type="ARBA" id="ARBA00022984"/>
    </source>
</evidence>